<sequence>MKRTKWKRYVYVRDVQGNIRAVVGEDNAVAEQTDYYPYGMPMADVNSSSAQPFKFGGKELEREGGTDFYDFEARRLDFALGRFTSPDPLCEQTPEVSPYAYCAADPVNFIDPTGESTVVVDIGNGRYQVIGGNINDNDYNIYLSINGKTTTQSIGKTTSITSFYGSESKQWQGIIDISDNSGISFLNNLMNDSPLLLYYMINATDSSQYDFKFSNGEKSQTKKLDHYRGMSIYLNGEKYYTSARDIGNIGAGYIAGKNGIGWGMARIAFDIYQSGNLFAPEKEG</sequence>
<name>A0A9D1IMD1_9BACT</name>
<accession>A0A9D1IMD1</accession>
<proteinExistence type="predicted"/>
<dbReference type="AlphaFoldDB" id="A0A9D1IMD1"/>
<feature type="non-terminal residue" evidence="1">
    <location>
        <position position="284"/>
    </location>
</feature>
<reference evidence="1" key="1">
    <citation type="submission" date="2020-10" db="EMBL/GenBank/DDBJ databases">
        <authorList>
            <person name="Gilroy R."/>
        </authorList>
    </citation>
    <scope>NUCLEOTIDE SEQUENCE</scope>
    <source>
        <strain evidence="1">17073</strain>
    </source>
</reference>
<gene>
    <name evidence="1" type="ORF">IAD18_02190</name>
</gene>
<dbReference type="InterPro" id="IPR050708">
    <property type="entry name" value="T6SS_VgrG/RHS"/>
</dbReference>
<dbReference type="PANTHER" id="PTHR32305">
    <property type="match status" value="1"/>
</dbReference>
<reference evidence="1" key="2">
    <citation type="journal article" date="2021" name="PeerJ">
        <title>Extensive microbial diversity within the chicken gut microbiome revealed by metagenomics and culture.</title>
        <authorList>
            <person name="Gilroy R."/>
            <person name="Ravi A."/>
            <person name="Getino M."/>
            <person name="Pursley I."/>
            <person name="Horton D.L."/>
            <person name="Alikhan N.F."/>
            <person name="Baker D."/>
            <person name="Gharbi K."/>
            <person name="Hall N."/>
            <person name="Watson M."/>
            <person name="Adriaenssens E.M."/>
            <person name="Foster-Nyarko E."/>
            <person name="Jarju S."/>
            <person name="Secka A."/>
            <person name="Antonio M."/>
            <person name="Oren A."/>
            <person name="Chaudhuri R.R."/>
            <person name="La Ragione R."/>
            <person name="Hildebrand F."/>
            <person name="Pallen M.J."/>
        </authorList>
    </citation>
    <scope>NUCLEOTIDE SEQUENCE</scope>
    <source>
        <strain evidence="1">17073</strain>
    </source>
</reference>
<dbReference type="NCBIfam" id="TIGR03696">
    <property type="entry name" value="Rhs_assc_core"/>
    <property type="match status" value="1"/>
</dbReference>
<organism evidence="1 2">
    <name type="scientific">Candidatus Limisoma intestinavium</name>
    <dbReference type="NCBI Taxonomy" id="2840856"/>
    <lineage>
        <taxon>Bacteria</taxon>
        <taxon>Pseudomonadati</taxon>
        <taxon>Bacteroidota</taxon>
        <taxon>Bacteroidia</taxon>
        <taxon>Bacteroidales</taxon>
        <taxon>Candidatus Limisoma</taxon>
    </lineage>
</organism>
<dbReference type="Gene3D" id="2.180.10.10">
    <property type="entry name" value="RHS repeat-associated core"/>
    <property type="match status" value="1"/>
</dbReference>
<evidence type="ECO:0000313" key="2">
    <source>
        <dbReference type="Proteomes" id="UP000824076"/>
    </source>
</evidence>
<dbReference type="Proteomes" id="UP000824076">
    <property type="component" value="Unassembled WGS sequence"/>
</dbReference>
<dbReference type="PANTHER" id="PTHR32305:SF15">
    <property type="entry name" value="PROTEIN RHSA-RELATED"/>
    <property type="match status" value="1"/>
</dbReference>
<evidence type="ECO:0000313" key="1">
    <source>
        <dbReference type="EMBL" id="HIU38459.1"/>
    </source>
</evidence>
<dbReference type="EMBL" id="DVMS01000060">
    <property type="protein sequence ID" value="HIU38459.1"/>
    <property type="molecule type" value="Genomic_DNA"/>
</dbReference>
<protein>
    <submittedName>
        <fullName evidence="1">RHS repeat-associated core domain-containing protein</fullName>
    </submittedName>
</protein>
<comment type="caution">
    <text evidence="1">The sequence shown here is derived from an EMBL/GenBank/DDBJ whole genome shotgun (WGS) entry which is preliminary data.</text>
</comment>
<dbReference type="InterPro" id="IPR022385">
    <property type="entry name" value="Rhs_assc_core"/>
</dbReference>